<proteinExistence type="predicted"/>
<sequence length="150" mass="17961">MPYCLQHDQLKELKSFLNLNVKLLKSMLMLWVVFTGMMLSDRHIQQRSITGNGRFIFAQSGKLNKREYFNLVLEIMKPFCSVNYIPYIKEWTDNRTNTLNSSIFFTTMQLPCFTDLRNIWYSNSIKKVPLNIQNMLTPIALAHWLNMWWW</sequence>
<dbReference type="SUPFAM" id="SSF55608">
    <property type="entry name" value="Homing endonucleases"/>
    <property type="match status" value="1"/>
</dbReference>
<protein>
    <recommendedName>
        <fullName evidence="2">Homing endonuclease LAGLIDADG domain-containing protein</fullName>
    </recommendedName>
</protein>
<feature type="domain" description="Homing endonuclease LAGLIDADG" evidence="2">
    <location>
        <begin position="33"/>
        <end position="144"/>
    </location>
</feature>
<geneLocation type="mitochondrion" evidence="3"/>
<gene>
    <name evidence="3" type="primary">oi7cob</name>
</gene>
<comment type="function">
    <text evidence="1">Mitochondrial DNA endonuclease involved in intron homing.</text>
</comment>
<evidence type="ECO:0000313" key="3">
    <source>
        <dbReference type="EMBL" id="QCB16397.1"/>
    </source>
</evidence>
<dbReference type="GeneID" id="40135555"/>
<dbReference type="InterPro" id="IPR004860">
    <property type="entry name" value="LAGLIDADG_dom"/>
</dbReference>
<evidence type="ECO:0000256" key="1">
    <source>
        <dbReference type="ARBA" id="ARBA00002670"/>
    </source>
</evidence>
<name>A0A4D6FHB3_9AGAR</name>
<organism evidence="3">
    <name type="scientific">Armillaria borealis</name>
    <dbReference type="NCBI Taxonomy" id="47425"/>
    <lineage>
        <taxon>Eukaryota</taxon>
        <taxon>Fungi</taxon>
        <taxon>Dikarya</taxon>
        <taxon>Basidiomycota</taxon>
        <taxon>Agaricomycotina</taxon>
        <taxon>Agaricomycetes</taxon>
        <taxon>Agaricomycetidae</taxon>
        <taxon>Agaricales</taxon>
        <taxon>Marasmiineae</taxon>
        <taxon>Physalacriaceae</taxon>
        <taxon>Armillaria</taxon>
    </lineage>
</organism>
<dbReference type="Gene3D" id="3.10.28.10">
    <property type="entry name" value="Homing endonucleases"/>
    <property type="match status" value="1"/>
</dbReference>
<reference evidence="3" key="1">
    <citation type="journal article" date="2019" name="BMC Genomics">
        <title>Mobile genetic elements explain size variation in the mitochondrial genomes of four closely-related Armillaria species.</title>
        <authorList>
            <person name="Kolesnikova A.I."/>
            <person name="Putintseva Y.A."/>
            <person name="Simonov E.P."/>
            <person name="Biriukov V.V."/>
            <person name="Oreshkova N.V."/>
            <person name="Pavlov I.N."/>
            <person name="Sharov V.V."/>
            <person name="Kuzmin D.A."/>
            <person name="Anderson J.B."/>
            <person name="Krutovsky K.V."/>
        </authorList>
    </citation>
    <scope>NUCLEOTIDE SEQUENCE [LARGE SCALE GENOMIC DNA]</scope>
</reference>
<accession>A0A4D6FHB3</accession>
<dbReference type="RefSeq" id="YP_009631617.1">
    <property type="nucleotide sequence ID" value="NC_042230.1"/>
</dbReference>
<keyword evidence="3" id="KW-0496">Mitochondrion</keyword>
<dbReference type="Pfam" id="PF03161">
    <property type="entry name" value="LAGLIDADG_2"/>
    <property type="match status" value="1"/>
</dbReference>
<dbReference type="GO" id="GO:0004519">
    <property type="term" value="F:endonuclease activity"/>
    <property type="evidence" value="ECO:0007669"/>
    <property type="project" value="InterPro"/>
</dbReference>
<dbReference type="EMBL" id="MH407470">
    <property type="protein sequence ID" value="QCB16397.1"/>
    <property type="molecule type" value="Genomic_DNA"/>
</dbReference>
<dbReference type="AlphaFoldDB" id="A0A4D6FHB3"/>
<evidence type="ECO:0000259" key="2">
    <source>
        <dbReference type="Pfam" id="PF03161"/>
    </source>
</evidence>
<dbReference type="InterPro" id="IPR027434">
    <property type="entry name" value="Homing_endonucl"/>
</dbReference>